<dbReference type="InterPro" id="IPR027417">
    <property type="entry name" value="P-loop_NTPase"/>
</dbReference>
<dbReference type="GO" id="GO:0005829">
    <property type="term" value="C:cytosol"/>
    <property type="evidence" value="ECO:0007669"/>
    <property type="project" value="TreeGrafter"/>
</dbReference>
<dbReference type="InterPro" id="IPR005225">
    <property type="entry name" value="Small_GTP-bd"/>
</dbReference>
<feature type="domain" description="Tr-type G" evidence="3">
    <location>
        <begin position="9"/>
        <end position="195"/>
    </location>
</feature>
<dbReference type="InterPro" id="IPR000795">
    <property type="entry name" value="T_Tr_GTP-bd_dom"/>
</dbReference>
<dbReference type="GO" id="GO:0005525">
    <property type="term" value="F:GTP binding"/>
    <property type="evidence" value="ECO:0007669"/>
    <property type="project" value="UniProtKB-KW"/>
</dbReference>
<dbReference type="SUPFAM" id="SSF52540">
    <property type="entry name" value="P-loop containing nucleoside triphosphate hydrolases"/>
    <property type="match status" value="1"/>
</dbReference>
<dbReference type="CDD" id="cd01891">
    <property type="entry name" value="TypA_BipA"/>
    <property type="match status" value="1"/>
</dbReference>
<dbReference type="NCBIfam" id="TIGR00231">
    <property type="entry name" value="small_GTP"/>
    <property type="match status" value="1"/>
</dbReference>
<dbReference type="EMBL" id="WKKY01000251">
    <property type="protein sequence ID" value="MSE21058.1"/>
    <property type="molecule type" value="Genomic_DNA"/>
</dbReference>
<dbReference type="PANTHER" id="PTHR42908:SF8">
    <property type="entry name" value="TR-TYPE G DOMAIN-CONTAINING PROTEIN"/>
    <property type="match status" value="1"/>
</dbReference>
<comment type="caution">
    <text evidence="4">The sequence shown here is derived from an EMBL/GenBank/DDBJ whole genome shotgun (WGS) entry which is preliminary data.</text>
</comment>
<keyword evidence="2" id="KW-0342">GTP-binding</keyword>
<dbReference type="AlphaFoldDB" id="A0A844EM20"/>
<organism evidence="4 5">
    <name type="scientific">Lentilactobacillus parabuchneri</name>
    <dbReference type="NCBI Taxonomy" id="152331"/>
    <lineage>
        <taxon>Bacteria</taxon>
        <taxon>Bacillati</taxon>
        <taxon>Bacillota</taxon>
        <taxon>Bacilli</taxon>
        <taxon>Lactobacillales</taxon>
        <taxon>Lactobacillaceae</taxon>
        <taxon>Lentilactobacillus</taxon>
    </lineage>
</organism>
<evidence type="ECO:0000313" key="4">
    <source>
        <dbReference type="EMBL" id="MSE21058.1"/>
    </source>
</evidence>
<sequence length="195" mass="21930">MDTKLKTRDDIRNIAIIAHVDHGKTTLVNEMLKQSDTLDQHVQIEDRALDSNAIERERGITILSKNTAVRYGDKQINILDTPGHADFGGEVERIMRMVDGCLLVVDAFEGTMPQTRFVLKKALEQHLTPIVVINKVDREGARPQEVVDEVLDLFIELGADEEQLDFPVVYASAMNGTSSYDPDVSKQEHTMKPIF</sequence>
<dbReference type="InterPro" id="IPR047041">
    <property type="entry name" value="BipA_GTP-bd_dom"/>
</dbReference>
<feature type="non-terminal residue" evidence="4">
    <location>
        <position position="195"/>
    </location>
</feature>
<dbReference type="FunFam" id="3.40.50.300:FF:000055">
    <property type="entry name" value="GTP-binding protein TypA"/>
    <property type="match status" value="1"/>
</dbReference>
<protein>
    <submittedName>
        <fullName evidence="4">GTP-binding protein</fullName>
    </submittedName>
</protein>
<dbReference type="GO" id="GO:0003924">
    <property type="term" value="F:GTPase activity"/>
    <property type="evidence" value="ECO:0007669"/>
    <property type="project" value="InterPro"/>
</dbReference>
<proteinExistence type="predicted"/>
<dbReference type="PROSITE" id="PS00301">
    <property type="entry name" value="G_TR_1"/>
    <property type="match status" value="1"/>
</dbReference>
<dbReference type="PROSITE" id="PS51722">
    <property type="entry name" value="G_TR_2"/>
    <property type="match status" value="1"/>
</dbReference>
<dbReference type="Gene3D" id="3.40.50.300">
    <property type="entry name" value="P-loop containing nucleotide triphosphate hydrolases"/>
    <property type="match status" value="1"/>
</dbReference>
<dbReference type="PRINTS" id="PR00315">
    <property type="entry name" value="ELONGATNFCT"/>
</dbReference>
<dbReference type="Proteomes" id="UP000491237">
    <property type="component" value="Unassembled WGS sequence"/>
</dbReference>
<evidence type="ECO:0000259" key="3">
    <source>
        <dbReference type="PROSITE" id="PS51722"/>
    </source>
</evidence>
<gene>
    <name evidence="4" type="ORF">GKC44_07340</name>
</gene>
<reference evidence="4 5" key="1">
    <citation type="submission" date="2019-11" db="EMBL/GenBank/DDBJ databases">
        <title>Draft Genome Sequence of Plant Growth-Promoting Rhizosphere-Associated Bacteria.</title>
        <authorList>
            <person name="Vasilyev I.Y."/>
            <person name="Radchenko V."/>
            <person name="Ilnitskaya E.V."/>
        </authorList>
    </citation>
    <scope>NUCLEOTIDE SEQUENCE [LARGE SCALE GENOMIC DNA]</scope>
    <source>
        <strain evidence="4 5">VRA_07sq_f</strain>
    </source>
</reference>
<accession>A0A844EM20</accession>
<dbReference type="InterPro" id="IPR031157">
    <property type="entry name" value="G_TR_CS"/>
</dbReference>
<dbReference type="Pfam" id="PF00009">
    <property type="entry name" value="GTP_EFTU"/>
    <property type="match status" value="1"/>
</dbReference>
<keyword evidence="1" id="KW-0547">Nucleotide-binding</keyword>
<dbReference type="GO" id="GO:1990904">
    <property type="term" value="C:ribonucleoprotein complex"/>
    <property type="evidence" value="ECO:0007669"/>
    <property type="project" value="TreeGrafter"/>
</dbReference>
<evidence type="ECO:0000256" key="1">
    <source>
        <dbReference type="ARBA" id="ARBA00022741"/>
    </source>
</evidence>
<evidence type="ECO:0000313" key="5">
    <source>
        <dbReference type="Proteomes" id="UP000491237"/>
    </source>
</evidence>
<evidence type="ECO:0000256" key="2">
    <source>
        <dbReference type="ARBA" id="ARBA00023134"/>
    </source>
</evidence>
<dbReference type="PANTHER" id="PTHR42908">
    <property type="entry name" value="TRANSLATION ELONGATION FACTOR-RELATED"/>
    <property type="match status" value="1"/>
</dbReference>
<name>A0A844EM20_9LACO</name>